<organism evidence="6 7">
    <name type="scientific">Saccharibacillus brassicae</name>
    <dbReference type="NCBI Taxonomy" id="2583377"/>
    <lineage>
        <taxon>Bacteria</taxon>
        <taxon>Bacillati</taxon>
        <taxon>Bacillota</taxon>
        <taxon>Bacilli</taxon>
        <taxon>Bacillales</taxon>
        <taxon>Paenibacillaceae</taxon>
        <taxon>Saccharibacillus</taxon>
    </lineage>
</organism>
<reference evidence="6 7" key="1">
    <citation type="submission" date="2019-06" db="EMBL/GenBank/DDBJ databases">
        <title>Saccharibacillus brassicae sp. nov., an endophytic bacterium isolated from Chinese cabbage seeds (Brassica pekinensis).</title>
        <authorList>
            <person name="Jiang L."/>
            <person name="Lee J."/>
            <person name="Kim S.W."/>
        </authorList>
    </citation>
    <scope>NUCLEOTIDE SEQUENCE [LARGE SCALE GENOMIC DNA]</scope>
    <source>
        <strain evidence="7">KCTC 43072 / ATSA2</strain>
    </source>
</reference>
<accession>A0A4Y6UU80</accession>
<gene>
    <name evidence="6" type="ORF">FFV09_04195</name>
</gene>
<keyword evidence="5" id="KW-0812">Transmembrane</keyword>
<name>A0A4Y6UU80_SACBS</name>
<evidence type="ECO:0000256" key="3">
    <source>
        <dbReference type="ARBA" id="ARBA00022449"/>
    </source>
</evidence>
<feature type="transmembrane region" description="Helical" evidence="5">
    <location>
        <begin position="44"/>
        <end position="64"/>
    </location>
</feature>
<keyword evidence="7" id="KW-1185">Reference proteome</keyword>
<keyword evidence="5" id="KW-1133">Transmembrane helix</keyword>
<comment type="subcellular location">
    <subcellularLocation>
        <location evidence="1">Membrane</location>
        <topology evidence="1">Multi-pass membrane protein</topology>
    </subcellularLocation>
</comment>
<evidence type="ECO:0000256" key="1">
    <source>
        <dbReference type="ARBA" id="ARBA00004141"/>
    </source>
</evidence>
<feature type="region of interest" description="Disordered" evidence="4">
    <location>
        <begin position="117"/>
        <end position="166"/>
    </location>
</feature>
<sequence>MLQTIQLMIEWISVLLILLGALLSVFSAYGLIRLPDVYLRSHAATKSSTLGVLCVLTGVFLYFASSMQTASMNILLGIVFFFITAPVAGHLNGRAAHRSGVPLWTGSIQDELAEAAEASGVPDAGTSTAELAPGALPDEMPGGPPPAEKPGERRGGRQEPPEPDDL</sequence>
<feature type="compositionally biased region" description="Basic and acidic residues" evidence="4">
    <location>
        <begin position="149"/>
        <end position="160"/>
    </location>
</feature>
<dbReference type="NCBIfam" id="NF009314">
    <property type="entry name" value="PRK12674.1-2"/>
    <property type="match status" value="1"/>
</dbReference>
<dbReference type="KEGG" id="saca:FFV09_04195"/>
<evidence type="ECO:0000313" key="6">
    <source>
        <dbReference type="EMBL" id="QDH20128.1"/>
    </source>
</evidence>
<dbReference type="OrthoDB" id="9806575at2"/>
<evidence type="ECO:0000256" key="2">
    <source>
        <dbReference type="ARBA" id="ARBA00008404"/>
    </source>
</evidence>
<dbReference type="NCBIfam" id="TIGR01300">
    <property type="entry name" value="CPA3_mnhG_phaG"/>
    <property type="match status" value="1"/>
</dbReference>
<dbReference type="AlphaFoldDB" id="A0A4Y6UU80"/>
<dbReference type="InterPro" id="IPR005133">
    <property type="entry name" value="PhaG_MnhG_YufB"/>
</dbReference>
<dbReference type="EMBL" id="CP041217">
    <property type="protein sequence ID" value="QDH20128.1"/>
    <property type="molecule type" value="Genomic_DNA"/>
</dbReference>
<comment type="similarity">
    <text evidence="2">Belongs to the CPA3 antiporters (TC 2.A.63) subunit G family.</text>
</comment>
<dbReference type="PANTHER" id="PTHR34703">
    <property type="entry name" value="ANTIPORTER SUBUNIT MNHG2-RELATED"/>
    <property type="match status" value="1"/>
</dbReference>
<dbReference type="Proteomes" id="UP000316968">
    <property type="component" value="Chromosome"/>
</dbReference>
<keyword evidence="5" id="KW-0472">Membrane</keyword>
<evidence type="ECO:0000313" key="7">
    <source>
        <dbReference type="Proteomes" id="UP000316968"/>
    </source>
</evidence>
<dbReference type="GO" id="GO:0015385">
    <property type="term" value="F:sodium:proton antiporter activity"/>
    <property type="evidence" value="ECO:0007669"/>
    <property type="project" value="TreeGrafter"/>
</dbReference>
<evidence type="ECO:0000256" key="4">
    <source>
        <dbReference type="SAM" id="MobiDB-lite"/>
    </source>
</evidence>
<dbReference type="PANTHER" id="PTHR34703:SF1">
    <property type="entry name" value="ANTIPORTER SUBUNIT MNHG2-RELATED"/>
    <property type="match status" value="1"/>
</dbReference>
<proteinExistence type="inferred from homology"/>
<feature type="transmembrane region" description="Helical" evidence="5">
    <location>
        <begin position="12"/>
        <end position="32"/>
    </location>
</feature>
<evidence type="ECO:0000256" key="5">
    <source>
        <dbReference type="SAM" id="Phobius"/>
    </source>
</evidence>
<protein>
    <submittedName>
        <fullName evidence="6">Na+/H+ antiporter subunit G</fullName>
    </submittedName>
</protein>
<keyword evidence="3" id="KW-0050">Antiport</keyword>
<feature type="transmembrane region" description="Helical" evidence="5">
    <location>
        <begin position="70"/>
        <end position="89"/>
    </location>
</feature>
<keyword evidence="3" id="KW-0813">Transport</keyword>
<dbReference type="RefSeq" id="WP_141446514.1">
    <property type="nucleotide sequence ID" value="NZ_CBCSAZ010000006.1"/>
</dbReference>
<dbReference type="GO" id="GO:0016020">
    <property type="term" value="C:membrane"/>
    <property type="evidence" value="ECO:0007669"/>
    <property type="project" value="UniProtKB-SubCell"/>
</dbReference>
<dbReference type="Pfam" id="PF03334">
    <property type="entry name" value="PhaG_MnhG_YufB"/>
    <property type="match status" value="1"/>
</dbReference>